<dbReference type="RefSeq" id="WP_210799969.1">
    <property type="nucleotide sequence ID" value="NZ_JAGQDE010000001.1"/>
</dbReference>
<sequence length="175" mass="18593">MTDTAVLDAPAAAPLAPPPFGDIVIATGCGQGPTRLAAFDTALLDAGVANYNLLCLSSVIPPGSRLVRGRWHTPAEHYGQRLYVVMSEMREDRPGHAAHAGVAWVQAECGGQGLFVELHDSDPARLEADLHATLHTMQRNRGVALGPVHSQIASVRCEDQPVCALVIAVYASQPW</sequence>
<keyword evidence="6" id="KW-0456">Lyase</keyword>
<gene>
    <name evidence="9" type="ORF">KAK06_01585</name>
</gene>
<dbReference type="SFLD" id="SFLDS00055">
    <property type="entry name" value="Pyruvoyl-Dependent_Histidine/A"/>
    <property type="match status" value="1"/>
</dbReference>
<keyword evidence="5" id="KW-0210">Decarboxylase</keyword>
<accession>A0A940YKD8</accession>
<dbReference type="Gene3D" id="3.50.20.10">
    <property type="entry name" value="Pyruvoyl-Dependent Histidine Decarboxylase, subunit B"/>
    <property type="match status" value="1"/>
</dbReference>
<evidence type="ECO:0000256" key="4">
    <source>
        <dbReference type="ARBA" id="ARBA00014727"/>
    </source>
</evidence>
<organism evidence="9 10">
    <name type="scientific">Ideonella aquatica</name>
    <dbReference type="NCBI Taxonomy" id="2824119"/>
    <lineage>
        <taxon>Bacteria</taxon>
        <taxon>Pseudomonadati</taxon>
        <taxon>Pseudomonadota</taxon>
        <taxon>Betaproteobacteria</taxon>
        <taxon>Burkholderiales</taxon>
        <taxon>Sphaerotilaceae</taxon>
        <taxon>Ideonella</taxon>
    </lineage>
</organism>
<evidence type="ECO:0000256" key="8">
    <source>
        <dbReference type="ARBA" id="ARBA00049309"/>
    </source>
</evidence>
<evidence type="ECO:0000313" key="10">
    <source>
        <dbReference type="Proteomes" id="UP000678374"/>
    </source>
</evidence>
<comment type="catalytic activity">
    <reaction evidence="8">
        <text>L-arginine + H(+) = agmatine + CO2</text>
        <dbReference type="Rhea" id="RHEA:17641"/>
        <dbReference type="ChEBI" id="CHEBI:15378"/>
        <dbReference type="ChEBI" id="CHEBI:16526"/>
        <dbReference type="ChEBI" id="CHEBI:32682"/>
        <dbReference type="ChEBI" id="CHEBI:58145"/>
        <dbReference type="EC" id="4.1.1.19"/>
    </reaction>
</comment>
<evidence type="ECO:0000256" key="3">
    <source>
        <dbReference type="ARBA" id="ARBA00012426"/>
    </source>
</evidence>
<keyword evidence="10" id="KW-1185">Reference proteome</keyword>
<evidence type="ECO:0000256" key="1">
    <source>
        <dbReference type="ARBA" id="ARBA00001928"/>
    </source>
</evidence>
<dbReference type="SUPFAM" id="SSF56271">
    <property type="entry name" value="Pyruvoyl-dependent histidine and arginine decarboxylases"/>
    <property type="match status" value="1"/>
</dbReference>
<dbReference type="PANTHER" id="PTHR40438">
    <property type="entry name" value="PYRUVOYL-DEPENDENT ARGININE DECARBOXYLASE"/>
    <property type="match status" value="1"/>
</dbReference>
<dbReference type="EC" id="4.1.1.19" evidence="3"/>
<name>A0A940YKD8_9BURK</name>
<evidence type="ECO:0000313" key="9">
    <source>
        <dbReference type="EMBL" id="MBQ0957638.1"/>
    </source>
</evidence>
<dbReference type="GO" id="GO:0008792">
    <property type="term" value="F:arginine decarboxylase activity"/>
    <property type="evidence" value="ECO:0007669"/>
    <property type="project" value="UniProtKB-EC"/>
</dbReference>
<comment type="caution">
    <text evidence="9">The sequence shown here is derived from an EMBL/GenBank/DDBJ whole genome shotgun (WGS) entry which is preliminary data.</text>
</comment>
<evidence type="ECO:0000256" key="5">
    <source>
        <dbReference type="ARBA" id="ARBA00022793"/>
    </source>
</evidence>
<comment type="cofactor">
    <cofactor evidence="1">
        <name>pyruvate</name>
        <dbReference type="ChEBI" id="CHEBI:15361"/>
    </cofactor>
</comment>
<dbReference type="EMBL" id="JAGQDE010000001">
    <property type="protein sequence ID" value="MBQ0957638.1"/>
    <property type="molecule type" value="Genomic_DNA"/>
</dbReference>
<protein>
    <recommendedName>
        <fullName evidence="4">Pyruvoyl-dependent arginine decarboxylase AaxB</fullName>
        <ecNumber evidence="3">4.1.1.19</ecNumber>
    </recommendedName>
</protein>
<evidence type="ECO:0000256" key="2">
    <source>
        <dbReference type="ARBA" id="ARBA00008611"/>
    </source>
</evidence>
<dbReference type="InterPro" id="IPR016104">
    <property type="entry name" value="Pyr-dep_his/arg-deCO2ase"/>
</dbReference>
<keyword evidence="7" id="KW-0670">Pyruvate</keyword>
<dbReference type="Pfam" id="PF01862">
    <property type="entry name" value="PvlArgDC"/>
    <property type="match status" value="1"/>
</dbReference>
<dbReference type="PANTHER" id="PTHR40438:SF1">
    <property type="entry name" value="PYRUVOYL-DEPENDENT ARGININE DECARBOXYLASE"/>
    <property type="match status" value="1"/>
</dbReference>
<dbReference type="Proteomes" id="UP000678374">
    <property type="component" value="Unassembled WGS sequence"/>
</dbReference>
<reference evidence="9" key="1">
    <citation type="submission" date="2021-04" db="EMBL/GenBank/DDBJ databases">
        <title>The genome sequence of Ideonella sp. 4Y11.</title>
        <authorList>
            <person name="Liu Y."/>
        </authorList>
    </citation>
    <scope>NUCLEOTIDE SEQUENCE</scope>
    <source>
        <strain evidence="9">4Y11</strain>
    </source>
</reference>
<dbReference type="InterPro" id="IPR016105">
    <property type="entry name" value="Pyr-dep_his/arg-deCO2ase_sand"/>
</dbReference>
<dbReference type="AlphaFoldDB" id="A0A940YKD8"/>
<dbReference type="GO" id="GO:0006527">
    <property type="term" value="P:L-arginine catabolic process"/>
    <property type="evidence" value="ECO:0007669"/>
    <property type="project" value="InterPro"/>
</dbReference>
<comment type="similarity">
    <text evidence="2">Belongs to the pyruvoyl-dependent arginine decarboxylase family.</text>
</comment>
<dbReference type="SFLD" id="SFLDG01170">
    <property type="entry name" value="Pyruvoyl-dependent_arginine_de"/>
    <property type="match status" value="1"/>
</dbReference>
<proteinExistence type="inferred from homology"/>
<evidence type="ECO:0000256" key="7">
    <source>
        <dbReference type="ARBA" id="ARBA00023317"/>
    </source>
</evidence>
<dbReference type="InterPro" id="IPR002724">
    <property type="entry name" value="Pyruvoyl-dep_arg_deCO2ase"/>
</dbReference>
<evidence type="ECO:0000256" key="6">
    <source>
        <dbReference type="ARBA" id="ARBA00023239"/>
    </source>
</evidence>